<sequence length="54" mass="6048">GSQGDSKNAKKKNNKKTNKNKSSISRANKKKPSMPNVSNDLSQKLYATMEKHKE</sequence>
<dbReference type="EMBL" id="CAAGRJ010025577">
    <property type="protein sequence ID" value="VFV38154.1"/>
    <property type="molecule type" value="Genomic_DNA"/>
</dbReference>
<protein>
    <submittedName>
        <fullName evidence="2">Creb-binding protein</fullName>
    </submittedName>
</protein>
<feature type="compositionally biased region" description="Basic residues" evidence="1">
    <location>
        <begin position="9"/>
        <end position="19"/>
    </location>
</feature>
<dbReference type="AlphaFoldDB" id="A0A485P1G9"/>
<gene>
    <name evidence="2" type="ORF">LYPA_23C018444</name>
</gene>
<keyword evidence="3" id="KW-1185">Reference proteome</keyword>
<evidence type="ECO:0000313" key="2">
    <source>
        <dbReference type="EMBL" id="VFV38154.1"/>
    </source>
</evidence>
<feature type="non-terminal residue" evidence="2">
    <location>
        <position position="1"/>
    </location>
</feature>
<accession>A0A485P1G9</accession>
<evidence type="ECO:0000313" key="3">
    <source>
        <dbReference type="Proteomes" id="UP000386466"/>
    </source>
</evidence>
<organism evidence="2 3">
    <name type="scientific">Lynx pardinus</name>
    <name type="common">Iberian lynx</name>
    <name type="synonym">Felis pardina</name>
    <dbReference type="NCBI Taxonomy" id="191816"/>
    <lineage>
        <taxon>Eukaryota</taxon>
        <taxon>Metazoa</taxon>
        <taxon>Chordata</taxon>
        <taxon>Craniata</taxon>
        <taxon>Vertebrata</taxon>
        <taxon>Euteleostomi</taxon>
        <taxon>Mammalia</taxon>
        <taxon>Eutheria</taxon>
        <taxon>Laurasiatheria</taxon>
        <taxon>Carnivora</taxon>
        <taxon>Feliformia</taxon>
        <taxon>Felidae</taxon>
        <taxon>Felinae</taxon>
        <taxon>Lynx</taxon>
    </lineage>
</organism>
<dbReference type="Proteomes" id="UP000386466">
    <property type="component" value="Unassembled WGS sequence"/>
</dbReference>
<feature type="region of interest" description="Disordered" evidence="1">
    <location>
        <begin position="1"/>
        <end position="54"/>
    </location>
</feature>
<evidence type="ECO:0000256" key="1">
    <source>
        <dbReference type="SAM" id="MobiDB-lite"/>
    </source>
</evidence>
<proteinExistence type="predicted"/>
<name>A0A485P1G9_LYNPA</name>
<feature type="non-terminal residue" evidence="2">
    <location>
        <position position="54"/>
    </location>
</feature>
<reference evidence="2 3" key="1">
    <citation type="submission" date="2019-01" db="EMBL/GenBank/DDBJ databases">
        <authorList>
            <person name="Alioto T."/>
            <person name="Alioto T."/>
        </authorList>
    </citation>
    <scope>NUCLEOTIDE SEQUENCE [LARGE SCALE GENOMIC DNA]</scope>
</reference>